<evidence type="ECO:0000313" key="7">
    <source>
        <dbReference type="Proteomes" id="UP000253303"/>
    </source>
</evidence>
<evidence type="ECO:0000256" key="2">
    <source>
        <dbReference type="ARBA" id="ARBA00022630"/>
    </source>
</evidence>
<accession>A0A366LFC7</accession>
<evidence type="ECO:0000256" key="1">
    <source>
        <dbReference type="ARBA" id="ARBA00008000"/>
    </source>
</evidence>
<dbReference type="GO" id="GO:0071949">
    <property type="term" value="F:FAD binding"/>
    <property type="evidence" value="ECO:0007669"/>
    <property type="project" value="InterPro"/>
</dbReference>
<dbReference type="InterPro" id="IPR036318">
    <property type="entry name" value="FAD-bd_PCMH-like_sf"/>
</dbReference>
<dbReference type="GO" id="GO:0008720">
    <property type="term" value="F:D-lactate dehydrogenase (NAD+) activity"/>
    <property type="evidence" value="ECO:0007669"/>
    <property type="project" value="TreeGrafter"/>
</dbReference>
<dbReference type="Gene3D" id="3.40.462.10">
    <property type="entry name" value="FAD-linked oxidases, C-terminal domain"/>
    <property type="match status" value="1"/>
</dbReference>
<dbReference type="InterPro" id="IPR016166">
    <property type="entry name" value="FAD-bd_PCMH"/>
</dbReference>
<comment type="caution">
    <text evidence="6">The sequence shown here is derived from an EMBL/GenBank/DDBJ whole genome shotgun (WGS) entry which is preliminary data.</text>
</comment>
<gene>
    <name evidence="6" type="ORF">DP939_44140</name>
</gene>
<dbReference type="PANTHER" id="PTHR11748:SF111">
    <property type="entry name" value="D-LACTATE DEHYDROGENASE, MITOCHONDRIAL-RELATED"/>
    <property type="match status" value="1"/>
</dbReference>
<protein>
    <submittedName>
        <fullName evidence="6">FAD-binding oxidoreductase</fullName>
    </submittedName>
</protein>
<dbReference type="InterPro" id="IPR016170">
    <property type="entry name" value="Cytok_DH_C_sf"/>
</dbReference>
<dbReference type="InterPro" id="IPR016164">
    <property type="entry name" value="FAD-linked_Oxase-like_C"/>
</dbReference>
<name>A0A366LFC7_9ACTN</name>
<keyword evidence="2" id="KW-0285">Flavoprotein</keyword>
<evidence type="ECO:0000313" key="6">
    <source>
        <dbReference type="EMBL" id="RBQ12189.1"/>
    </source>
</evidence>
<dbReference type="OrthoDB" id="9811557at2"/>
<dbReference type="InterPro" id="IPR016169">
    <property type="entry name" value="FAD-bd_PCMH_sub2"/>
</dbReference>
<dbReference type="EMBL" id="QMEY01000047">
    <property type="protein sequence ID" value="RBQ12189.1"/>
    <property type="molecule type" value="Genomic_DNA"/>
</dbReference>
<dbReference type="Pfam" id="PF01565">
    <property type="entry name" value="FAD_binding_4"/>
    <property type="match status" value="1"/>
</dbReference>
<dbReference type="PANTHER" id="PTHR11748">
    <property type="entry name" value="D-LACTATE DEHYDROGENASE"/>
    <property type="match status" value="1"/>
</dbReference>
<organism evidence="6 7">
    <name type="scientific">Spongiactinospora rosea</name>
    <dbReference type="NCBI Taxonomy" id="2248750"/>
    <lineage>
        <taxon>Bacteria</taxon>
        <taxon>Bacillati</taxon>
        <taxon>Actinomycetota</taxon>
        <taxon>Actinomycetes</taxon>
        <taxon>Streptosporangiales</taxon>
        <taxon>Streptosporangiaceae</taxon>
        <taxon>Spongiactinospora</taxon>
    </lineage>
</organism>
<keyword evidence="3" id="KW-0274">FAD</keyword>
<keyword evidence="4" id="KW-0560">Oxidoreductase</keyword>
<dbReference type="AlphaFoldDB" id="A0A366LFC7"/>
<proteinExistence type="inferred from homology"/>
<dbReference type="GO" id="GO:1903457">
    <property type="term" value="P:lactate catabolic process"/>
    <property type="evidence" value="ECO:0007669"/>
    <property type="project" value="TreeGrafter"/>
</dbReference>
<dbReference type="InterPro" id="IPR016167">
    <property type="entry name" value="FAD-bd_PCMH_sub1"/>
</dbReference>
<dbReference type="PROSITE" id="PS51387">
    <property type="entry name" value="FAD_PCMH"/>
    <property type="match status" value="1"/>
</dbReference>
<evidence type="ECO:0000259" key="5">
    <source>
        <dbReference type="PROSITE" id="PS51387"/>
    </source>
</evidence>
<dbReference type="InterPro" id="IPR006094">
    <property type="entry name" value="Oxid_FAD_bind_N"/>
</dbReference>
<dbReference type="SUPFAM" id="SSF55103">
    <property type="entry name" value="FAD-linked oxidases, C-terminal domain"/>
    <property type="match status" value="1"/>
</dbReference>
<evidence type="ECO:0000256" key="3">
    <source>
        <dbReference type="ARBA" id="ARBA00022827"/>
    </source>
</evidence>
<dbReference type="GO" id="GO:0004458">
    <property type="term" value="F:D-lactate dehydrogenase (cytochrome) activity"/>
    <property type="evidence" value="ECO:0007669"/>
    <property type="project" value="TreeGrafter"/>
</dbReference>
<dbReference type="Gene3D" id="3.30.465.10">
    <property type="match status" value="1"/>
</dbReference>
<dbReference type="Proteomes" id="UP000253303">
    <property type="component" value="Unassembled WGS sequence"/>
</dbReference>
<keyword evidence="7" id="KW-1185">Reference proteome</keyword>
<evidence type="ECO:0000256" key="4">
    <source>
        <dbReference type="ARBA" id="ARBA00023002"/>
    </source>
</evidence>
<dbReference type="SUPFAM" id="SSF56176">
    <property type="entry name" value="FAD-binding/transporter-associated domain-like"/>
    <property type="match status" value="1"/>
</dbReference>
<dbReference type="RefSeq" id="WP_113986813.1">
    <property type="nucleotide sequence ID" value="NZ_QMEY01000047.1"/>
</dbReference>
<sequence>MPIRSATIHGELASVIRVLSKIRDLVGPGRVDEFATGTNGVERSRPNVGMYRTRRSFGVIRPATVDQVCRIVEYFDDPDLPIGLHIVSTGRNWGLGSAEPARDRTVTLDLSDLDEIRRLDIDAGFAIVEPGVTQGRLAASLAGTDRMLNVTASSAHTSIIGNGLDRGVGLRQQRVDDLLGLEVVLPDGQLVHVGWWPEEGRRTPLYPYGLGPSLLQLFVQSDLGVVSAAAVRLLHRPKAQRVIRLGFAPRNLISAVGALRRWVAQGLVGGVLKIYDTVSAASYGGSAGGFLAHLCIDGTERSVAAISSLILEEAVSSGLFTDATPAGREAGGDAVVAMVEGAYSGDPSYNDGMLEATLGQPAARVDEHGLGWLFFLPLVPFSGEDIARAHGLLAQVHEETGVRAGCTVNALNADVIDFVVTVKFAREERAAERAHRALDRAYELFSATGFMPYRLDIDHADWVDRLSPDPGARELVRRLKKTLDPNGAIARGRYS</sequence>
<dbReference type="Gene3D" id="3.30.43.10">
    <property type="entry name" value="Uridine Diphospho-n-acetylenolpyruvylglucosamine Reductase, domain 2"/>
    <property type="match status" value="1"/>
</dbReference>
<comment type="similarity">
    <text evidence="1">Belongs to the FAD-binding oxidoreductase/transferase type 4 family.</text>
</comment>
<reference evidence="6 7" key="1">
    <citation type="submission" date="2018-06" db="EMBL/GenBank/DDBJ databases">
        <title>Sphaerisporangium craniellae sp. nov., isolated from a marine sponge in the South China Sea.</title>
        <authorList>
            <person name="Li L."/>
        </authorList>
    </citation>
    <scope>NUCLEOTIDE SEQUENCE [LARGE SCALE GENOMIC DNA]</scope>
    <source>
        <strain evidence="6 7">LHW63015</strain>
    </source>
</reference>
<feature type="domain" description="FAD-binding PCMH-type" evidence="5">
    <location>
        <begin position="52"/>
        <end position="236"/>
    </location>
</feature>